<feature type="domain" description="Pyridoxamine 5'-phosphate oxidase N-terminal" evidence="2">
    <location>
        <begin position="9"/>
        <end position="132"/>
    </location>
</feature>
<dbReference type="InterPro" id="IPR011576">
    <property type="entry name" value="Pyridox_Oxase_N"/>
</dbReference>
<name>A0ABQ2HWU3_9MICO</name>
<dbReference type="PANTHER" id="PTHR39336">
    <property type="entry name" value="PYRIDOXAMINE PHOSPHATE OXIDASE FAMILY PROTEIN (AFU_ORTHOLOGUE AFUA_6G11440)"/>
    <property type="match status" value="1"/>
</dbReference>
<evidence type="ECO:0000313" key="3">
    <source>
        <dbReference type="EMBL" id="GGM92156.1"/>
    </source>
</evidence>
<evidence type="ECO:0000313" key="4">
    <source>
        <dbReference type="Proteomes" id="UP000623461"/>
    </source>
</evidence>
<accession>A0ABQ2HWU3</accession>
<dbReference type="SUPFAM" id="SSF50475">
    <property type="entry name" value="FMN-binding split barrel"/>
    <property type="match status" value="1"/>
</dbReference>
<dbReference type="Proteomes" id="UP000623461">
    <property type="component" value="Unassembled WGS sequence"/>
</dbReference>
<dbReference type="EMBL" id="BMNZ01000003">
    <property type="protein sequence ID" value="GGM92156.1"/>
    <property type="molecule type" value="Genomic_DNA"/>
</dbReference>
<dbReference type="InterPro" id="IPR012349">
    <property type="entry name" value="Split_barrel_FMN-bd"/>
</dbReference>
<dbReference type="Gene3D" id="2.30.110.10">
    <property type="entry name" value="Electron Transport, Fmn-binding Protein, Chain A"/>
    <property type="match status" value="1"/>
</dbReference>
<dbReference type="RefSeq" id="WP_081920349.1">
    <property type="nucleotide sequence ID" value="NZ_BMNZ01000003.1"/>
</dbReference>
<organism evidence="3 4">
    <name type="scientific">Terrabacter tumescens</name>
    <dbReference type="NCBI Taxonomy" id="60443"/>
    <lineage>
        <taxon>Bacteria</taxon>
        <taxon>Bacillati</taxon>
        <taxon>Actinomycetota</taxon>
        <taxon>Actinomycetes</taxon>
        <taxon>Micrococcales</taxon>
        <taxon>Intrasporangiaceae</taxon>
        <taxon>Terrabacter</taxon>
    </lineage>
</organism>
<feature type="compositionally biased region" description="Basic and acidic residues" evidence="1">
    <location>
        <begin position="189"/>
        <end position="202"/>
    </location>
</feature>
<sequence>MKLHESIDGRLRAFIERQHLFFVATAPLSRDGHVNVSPKGLDGSFVVLDERTVAYLDLTGSGSETVAHLRENGRITVMFCAFEGAPNIVRLHGKGRYVGLQDSEFDSYRRLFPDIPGARGVVVVDVERVSDSCGYAVPLMTHDGDRDLLTRWADNRGDEGLATYRATKNAASIDGLPALDATSNTTPDATRRNPRDAVRRHV</sequence>
<comment type="caution">
    <text evidence="3">The sequence shown here is derived from an EMBL/GenBank/DDBJ whole genome shotgun (WGS) entry which is preliminary data.</text>
</comment>
<reference evidence="4" key="1">
    <citation type="journal article" date="2019" name="Int. J. Syst. Evol. Microbiol.">
        <title>The Global Catalogue of Microorganisms (GCM) 10K type strain sequencing project: providing services to taxonomists for standard genome sequencing and annotation.</title>
        <authorList>
            <consortium name="The Broad Institute Genomics Platform"/>
            <consortium name="The Broad Institute Genome Sequencing Center for Infectious Disease"/>
            <person name="Wu L."/>
            <person name="Ma J."/>
        </authorList>
    </citation>
    <scope>NUCLEOTIDE SEQUENCE [LARGE SCALE GENOMIC DNA]</scope>
    <source>
        <strain evidence="4">JCM 1365</strain>
    </source>
</reference>
<gene>
    <name evidence="3" type="ORF">GCM10009721_17290</name>
</gene>
<proteinExistence type="predicted"/>
<feature type="region of interest" description="Disordered" evidence="1">
    <location>
        <begin position="177"/>
        <end position="202"/>
    </location>
</feature>
<evidence type="ECO:0000256" key="1">
    <source>
        <dbReference type="SAM" id="MobiDB-lite"/>
    </source>
</evidence>
<protein>
    <submittedName>
        <fullName evidence="3">Pyridoxamine 5'-phosphate oxidase</fullName>
    </submittedName>
</protein>
<dbReference type="Pfam" id="PF01243">
    <property type="entry name" value="PNPOx_N"/>
    <property type="match status" value="1"/>
</dbReference>
<evidence type="ECO:0000259" key="2">
    <source>
        <dbReference type="Pfam" id="PF01243"/>
    </source>
</evidence>
<dbReference type="PANTHER" id="PTHR39336:SF1">
    <property type="entry name" value="PYRIDOXAMINE PHOSPHATE OXIDASE FAMILY PROTEIN (AFU_ORTHOLOGUE AFUA_6G11440)"/>
    <property type="match status" value="1"/>
</dbReference>
<keyword evidence="4" id="KW-1185">Reference proteome</keyword>